<sequence>MYLFESINNRTGFKWEAPYTMNDACQGKFPKGFSYKALSAKGKI</sequence>
<protein>
    <submittedName>
        <fullName evidence="1">Uncharacterized protein</fullName>
    </submittedName>
</protein>
<gene>
    <name evidence="1" type="ORF">DFQ08_1114</name>
</gene>
<reference evidence="1 2" key="1">
    <citation type="submission" date="2018-07" db="EMBL/GenBank/DDBJ databases">
        <title>Genomic Encyclopedia of Type Strains, Phase III (KMG-III): the genomes of soil and plant-associated and newly described type strains.</title>
        <authorList>
            <person name="Whitman W."/>
        </authorList>
    </citation>
    <scope>NUCLEOTIDE SEQUENCE [LARGE SCALE GENOMIC DNA]</scope>
    <source>
        <strain evidence="1 2">CECT 7958</strain>
    </source>
</reference>
<evidence type="ECO:0000313" key="2">
    <source>
        <dbReference type="Proteomes" id="UP000253436"/>
    </source>
</evidence>
<proteinExistence type="predicted"/>
<dbReference type="AlphaFoldDB" id="A0A368ZE13"/>
<accession>A0A368ZE13</accession>
<keyword evidence="2" id="KW-1185">Reference proteome</keyword>
<dbReference type="EMBL" id="QPJO01000011">
    <property type="protein sequence ID" value="RCW89730.1"/>
    <property type="molecule type" value="Genomic_DNA"/>
</dbReference>
<dbReference type="Proteomes" id="UP000253436">
    <property type="component" value="Unassembled WGS sequence"/>
</dbReference>
<organism evidence="1 2">
    <name type="scientific">Winogradskyella arenosi</name>
    <dbReference type="NCBI Taxonomy" id="533325"/>
    <lineage>
        <taxon>Bacteria</taxon>
        <taxon>Pseudomonadati</taxon>
        <taxon>Bacteroidota</taxon>
        <taxon>Flavobacteriia</taxon>
        <taxon>Flavobacteriales</taxon>
        <taxon>Flavobacteriaceae</taxon>
        <taxon>Winogradskyella</taxon>
    </lineage>
</organism>
<evidence type="ECO:0000313" key="1">
    <source>
        <dbReference type="EMBL" id="RCW89730.1"/>
    </source>
</evidence>
<comment type="caution">
    <text evidence="1">The sequence shown here is derived from an EMBL/GenBank/DDBJ whole genome shotgun (WGS) entry which is preliminary data.</text>
</comment>
<name>A0A368ZE13_9FLAO</name>